<dbReference type="Gene3D" id="3.40.50.720">
    <property type="entry name" value="NAD(P)-binding Rossmann-like Domain"/>
    <property type="match status" value="2"/>
</dbReference>
<dbReference type="Pfam" id="PF05222">
    <property type="entry name" value="AlaDh_PNT_N"/>
    <property type="match status" value="1"/>
</dbReference>
<evidence type="ECO:0000256" key="1">
    <source>
        <dbReference type="ARBA" id="ARBA00005689"/>
    </source>
</evidence>
<dbReference type="GO" id="GO:0000286">
    <property type="term" value="F:alanine dehydrogenase activity"/>
    <property type="evidence" value="ECO:0007669"/>
    <property type="project" value="UniProtKB-EC"/>
</dbReference>
<dbReference type="PANTHER" id="PTHR42795">
    <property type="entry name" value="ALANINE DEHYDROGENASE"/>
    <property type="match status" value="1"/>
</dbReference>
<dbReference type="GO" id="GO:0042853">
    <property type="term" value="P:L-alanine catabolic process"/>
    <property type="evidence" value="ECO:0007669"/>
    <property type="project" value="InterPro"/>
</dbReference>
<organism evidence="6">
    <name type="scientific">hydrothermal vent metagenome</name>
    <dbReference type="NCBI Taxonomy" id="652676"/>
    <lineage>
        <taxon>unclassified sequences</taxon>
        <taxon>metagenomes</taxon>
        <taxon>ecological metagenomes</taxon>
    </lineage>
</organism>
<dbReference type="SMART" id="SM01002">
    <property type="entry name" value="AlaDh_PNT_C"/>
    <property type="match status" value="1"/>
</dbReference>
<dbReference type="InterPro" id="IPR036291">
    <property type="entry name" value="NAD(P)-bd_dom_sf"/>
</dbReference>
<dbReference type="AlphaFoldDB" id="A0A3B0ZR99"/>
<reference evidence="6" key="1">
    <citation type="submission" date="2018-06" db="EMBL/GenBank/DDBJ databases">
        <authorList>
            <person name="Zhirakovskaya E."/>
        </authorList>
    </citation>
    <scope>NUCLEOTIDE SEQUENCE</scope>
</reference>
<dbReference type="InterPro" id="IPR008141">
    <property type="entry name" value="Ala_DH"/>
</dbReference>
<feature type="domain" description="Alanine dehydrogenase/pyridine nucleotide transhydrogenase N-terminal" evidence="5">
    <location>
        <begin position="4"/>
        <end position="142"/>
    </location>
</feature>
<dbReference type="SMART" id="SM01003">
    <property type="entry name" value="AlaDh_PNT_N"/>
    <property type="match status" value="1"/>
</dbReference>
<gene>
    <name evidence="6" type="ORF">MNBD_GAMMA23-524</name>
</gene>
<comment type="similarity">
    <text evidence="1">Belongs to the AlaDH/PNT family.</text>
</comment>
<accession>A0A3B0ZR99</accession>
<dbReference type="InterPro" id="IPR007886">
    <property type="entry name" value="AlaDH/PNT_N"/>
</dbReference>
<dbReference type="InterPro" id="IPR007698">
    <property type="entry name" value="AlaDH/PNT_NAD(H)-bd"/>
</dbReference>
<keyword evidence="3 6" id="KW-0560">Oxidoreductase</keyword>
<evidence type="ECO:0000256" key="3">
    <source>
        <dbReference type="ARBA" id="ARBA00023002"/>
    </source>
</evidence>
<proteinExistence type="inferred from homology"/>
<evidence type="ECO:0000256" key="2">
    <source>
        <dbReference type="ARBA" id="ARBA00012897"/>
    </source>
</evidence>
<evidence type="ECO:0000313" key="6">
    <source>
        <dbReference type="EMBL" id="VAW96008.1"/>
    </source>
</evidence>
<dbReference type="GO" id="GO:0005886">
    <property type="term" value="C:plasma membrane"/>
    <property type="evidence" value="ECO:0007669"/>
    <property type="project" value="TreeGrafter"/>
</dbReference>
<dbReference type="EC" id="1.4.1.1" evidence="2"/>
<dbReference type="NCBIfam" id="TIGR00518">
    <property type="entry name" value="alaDH"/>
    <property type="match status" value="1"/>
</dbReference>
<evidence type="ECO:0000259" key="4">
    <source>
        <dbReference type="SMART" id="SM01002"/>
    </source>
</evidence>
<dbReference type="Pfam" id="PF01262">
    <property type="entry name" value="AlaDh_PNT_C"/>
    <property type="match status" value="1"/>
</dbReference>
<dbReference type="EMBL" id="UOFT01000051">
    <property type="protein sequence ID" value="VAW96008.1"/>
    <property type="molecule type" value="Genomic_DNA"/>
</dbReference>
<evidence type="ECO:0000259" key="5">
    <source>
        <dbReference type="SMART" id="SM01003"/>
    </source>
</evidence>
<dbReference type="SUPFAM" id="SSF52283">
    <property type="entry name" value="Formate/glycerate dehydrogenase catalytic domain-like"/>
    <property type="match status" value="1"/>
</dbReference>
<dbReference type="SUPFAM" id="SSF51735">
    <property type="entry name" value="NAD(P)-binding Rossmann-fold domains"/>
    <property type="match status" value="1"/>
</dbReference>
<protein>
    <recommendedName>
        <fullName evidence="2">alanine dehydrogenase</fullName>
        <ecNumber evidence="2">1.4.1.1</ecNumber>
    </recommendedName>
</protein>
<feature type="domain" description="Alanine dehydrogenase/pyridine nucleotide transhydrogenase NAD(H)-binding" evidence="4">
    <location>
        <begin position="154"/>
        <end position="306"/>
    </location>
</feature>
<dbReference type="CDD" id="cd05305">
    <property type="entry name" value="L-AlaDH"/>
    <property type="match status" value="1"/>
</dbReference>
<dbReference type="PANTHER" id="PTHR42795:SF1">
    <property type="entry name" value="ALANINE DEHYDROGENASE"/>
    <property type="match status" value="1"/>
</dbReference>
<sequence>MRIGIPKEQKPLEGRVGLTPTAVKTLTESGHEVIVELGAGVHSGYSDNDYSHAGASLMPTAGMVYQSAQLIVKVKEPIEAEWPLLRKDHILFCFLHLAANEALMNKLCDIGLTAIAFETVVEKNSATGELTLPLLAPMSAIAGRVTAQMGATLQYQYRGGQGILFGGLDMGENVGIDSGHVVVIGAGIAGAHAAKTSAALGAQVTVLDINQTRLTQLEQAVDNISGVISNEQSIAETVKQADLLIGAVLIPGAKAPHLVSTALVEQMKPNSVVMDISVDQGGCIETIHPTSYEAPVYFHEKVLHFAVTNIPGAVPRTATQALSAVILSYVESLANLAETENWSTNSQLEAAINVKAGEIVHPALKNSQ</sequence>
<name>A0A3B0ZR99_9ZZZZ</name>
<dbReference type="PIRSF" id="PIRSF000183">
    <property type="entry name" value="Alanine_dh"/>
    <property type="match status" value="1"/>
</dbReference>